<evidence type="ECO:0000256" key="1">
    <source>
        <dbReference type="SAM" id="Phobius"/>
    </source>
</evidence>
<reference evidence="2" key="1">
    <citation type="journal article" date="2023" name="Front. Mar. Sci.">
        <title>Tracing the invertebrate herpesviruses in the global sequence datasets.</title>
        <authorList>
            <person name="Rosani U."/>
            <person name="Gaia M."/>
            <person name="Delmont T.O."/>
            <person name="Krupovic M."/>
        </authorList>
    </citation>
    <scope>NUCLEOTIDE SEQUENCE</scope>
    <source>
        <strain evidence="2">MalacoHV1/China/2018</strain>
    </source>
</reference>
<sequence length="219" mass="24143">MNPAGNLCWNETVPLLIIKMEFKMLFKVVLLSCCVSAILSQDDDAAQFISPTRIEVLIKGSFMVPVQYTESNTPIKILVKGGDIVALYCHGNNAPIMQQARRNDVDSDGYRDWDVFLETNDVIVTKLLSGIPIYCNLINNSPEVEVIPFSITYTRTEGEPVVKPVIDPSLTMNQLIADYSSGQVEMSNTIIALLTATIVIALLVPIVLGIVNSRRVITI</sequence>
<dbReference type="EMBL" id="BK063096">
    <property type="protein sequence ID" value="DBA11820.1"/>
    <property type="molecule type" value="Genomic_DNA"/>
</dbReference>
<accession>A0AA48P7V5</accession>
<proteinExistence type="predicted"/>
<organism evidence="2">
    <name type="scientific">Malaco herpesvirus 1</name>
    <dbReference type="NCBI Taxonomy" id="3031797"/>
    <lineage>
        <taxon>Viruses</taxon>
        <taxon>Duplodnaviria</taxon>
        <taxon>Heunggongvirae</taxon>
        <taxon>Peploviricota</taxon>
        <taxon>Herviviricetes</taxon>
        <taxon>Herpesvirales</taxon>
        <taxon>Malacoherpesviridae</taxon>
    </lineage>
</organism>
<keyword evidence="1" id="KW-0472">Membrane</keyword>
<protein>
    <submittedName>
        <fullName evidence="2">ORF119</fullName>
    </submittedName>
</protein>
<feature type="transmembrane region" description="Helical" evidence="1">
    <location>
        <begin position="190"/>
        <end position="211"/>
    </location>
</feature>
<reference evidence="2" key="2">
    <citation type="submission" date="2023-01" db="EMBL/GenBank/DDBJ databases">
        <authorList>
            <person name="Rosani U."/>
            <person name="Delmont T.O."/>
            <person name="Gaia M."/>
            <person name="Krupovic M."/>
        </authorList>
    </citation>
    <scope>NUCLEOTIDE SEQUENCE</scope>
    <source>
        <strain evidence="2">MalacoHV1/China/2018</strain>
    </source>
</reference>
<keyword evidence="1" id="KW-1133">Transmembrane helix</keyword>
<keyword evidence="1" id="KW-0812">Transmembrane</keyword>
<evidence type="ECO:0000313" key="2">
    <source>
        <dbReference type="EMBL" id="DBA11820.1"/>
    </source>
</evidence>
<name>A0AA48P7V5_9VIRU</name>